<evidence type="ECO:0000256" key="1">
    <source>
        <dbReference type="ARBA" id="ARBA00022729"/>
    </source>
</evidence>
<protein>
    <recommendedName>
        <fullName evidence="2">DUF4174 domain-containing protein</fullName>
    </recommendedName>
</protein>
<dbReference type="Proteomes" id="UP000092876">
    <property type="component" value="Unassembled WGS sequence"/>
</dbReference>
<proteinExistence type="predicted"/>
<keyword evidence="1" id="KW-0732">Signal</keyword>
<gene>
    <name evidence="3" type="ORF">VAT7223_03685</name>
</gene>
<evidence type="ECO:0000313" key="4">
    <source>
        <dbReference type="Proteomes" id="UP000092876"/>
    </source>
</evidence>
<name>A0A1C3J151_9VIBR</name>
<feature type="domain" description="DUF4174" evidence="2">
    <location>
        <begin position="82"/>
        <end position="188"/>
    </location>
</feature>
<dbReference type="AlphaFoldDB" id="A0A1C3J151"/>
<accession>A0A1C3J151</accession>
<reference evidence="4" key="1">
    <citation type="submission" date="2016-06" db="EMBL/GenBank/DDBJ databases">
        <authorList>
            <person name="Rodrigo-Torres Lidia"/>
            <person name="Arahal R.David."/>
        </authorList>
    </citation>
    <scope>NUCLEOTIDE SEQUENCE [LARGE SCALE GENOMIC DNA]</scope>
    <source>
        <strain evidence="4">CECT 7223</strain>
    </source>
</reference>
<dbReference type="Gene3D" id="3.40.30.10">
    <property type="entry name" value="Glutaredoxin"/>
    <property type="match status" value="1"/>
</dbReference>
<sequence length="198" mass="22039">MQYRQIIRSCLGSDTIDSVLRRCCAAIANAAITKAAITKASVTNVISKTLNALITSTVMFMILSVNSLHAYPAYSHSKALPHRSVIYFAPTDDSIVKEFLNEVLINNCQLDERDVVIMVIAESGYTVPAWLVEEFNLDAVTNSYGIPKGSHTAVLIGKDGKEKHRWSGKTDWSLITNIIDEMPMRQQEMQRQSSRCSI</sequence>
<dbReference type="EMBL" id="FLQP01000061">
    <property type="protein sequence ID" value="SBS67389.1"/>
    <property type="molecule type" value="Genomic_DNA"/>
</dbReference>
<evidence type="ECO:0000259" key="2">
    <source>
        <dbReference type="Pfam" id="PF13778"/>
    </source>
</evidence>
<evidence type="ECO:0000313" key="3">
    <source>
        <dbReference type="EMBL" id="SBS67389.1"/>
    </source>
</evidence>
<dbReference type="Pfam" id="PF13778">
    <property type="entry name" value="DUF4174"/>
    <property type="match status" value="1"/>
</dbReference>
<organism evidence="3 4">
    <name type="scientific">Vibrio atlanticus</name>
    <dbReference type="NCBI Taxonomy" id="693153"/>
    <lineage>
        <taxon>Bacteria</taxon>
        <taxon>Pseudomonadati</taxon>
        <taxon>Pseudomonadota</taxon>
        <taxon>Gammaproteobacteria</taxon>
        <taxon>Vibrionales</taxon>
        <taxon>Vibrionaceae</taxon>
        <taxon>Vibrio</taxon>
    </lineage>
</organism>
<dbReference type="InterPro" id="IPR025232">
    <property type="entry name" value="DUF4174"/>
</dbReference>